<dbReference type="Proteomes" id="UP001286313">
    <property type="component" value="Unassembled WGS sequence"/>
</dbReference>
<evidence type="ECO:0000256" key="1">
    <source>
        <dbReference type="SAM" id="MobiDB-lite"/>
    </source>
</evidence>
<feature type="region of interest" description="Disordered" evidence="1">
    <location>
        <begin position="113"/>
        <end position="152"/>
    </location>
</feature>
<comment type="caution">
    <text evidence="2">The sequence shown here is derived from an EMBL/GenBank/DDBJ whole genome shotgun (WGS) entry which is preliminary data.</text>
</comment>
<dbReference type="AlphaFoldDB" id="A0AAE1L1A1"/>
<reference evidence="2" key="1">
    <citation type="submission" date="2023-10" db="EMBL/GenBank/DDBJ databases">
        <title>Genome assemblies of two species of porcelain crab, Petrolisthes cinctipes and Petrolisthes manimaculis (Anomura: Porcellanidae).</title>
        <authorList>
            <person name="Angst P."/>
        </authorList>
    </citation>
    <scope>NUCLEOTIDE SEQUENCE</scope>
    <source>
        <strain evidence="2">PB745_01</strain>
        <tissue evidence="2">Gill</tissue>
    </source>
</reference>
<gene>
    <name evidence="2" type="ORF">Pcinc_006715</name>
</gene>
<name>A0AAE1L1A1_PETCI</name>
<sequence>MGEGESSDEDDEEEEEDDEEEGEQRRVRVFLEWRALFTERLHPRERPEEPALWGDEALLHVTSTSHNNPTLLVRATTSPRHYLQAAIDDYNPPLLLQHSTPPPIPLLRRHTTPHAATHGAGHPTTATHPGDRTPTPDPAPVPDGFVTRSSRTVHHPTKFMSLIYNTDTHPHYPDTPTRYY</sequence>
<keyword evidence="3" id="KW-1185">Reference proteome</keyword>
<feature type="compositionally biased region" description="Low complexity" evidence="1">
    <location>
        <begin position="113"/>
        <end position="128"/>
    </location>
</feature>
<protein>
    <submittedName>
        <fullName evidence="2">Uncharacterized protein</fullName>
    </submittedName>
</protein>
<feature type="region of interest" description="Disordered" evidence="1">
    <location>
        <begin position="1"/>
        <end position="25"/>
    </location>
</feature>
<accession>A0AAE1L1A1</accession>
<dbReference type="EMBL" id="JAWQEG010000500">
    <property type="protein sequence ID" value="KAK3889270.1"/>
    <property type="molecule type" value="Genomic_DNA"/>
</dbReference>
<evidence type="ECO:0000313" key="3">
    <source>
        <dbReference type="Proteomes" id="UP001286313"/>
    </source>
</evidence>
<organism evidence="2 3">
    <name type="scientific">Petrolisthes cinctipes</name>
    <name type="common">Flat porcelain crab</name>
    <dbReference type="NCBI Taxonomy" id="88211"/>
    <lineage>
        <taxon>Eukaryota</taxon>
        <taxon>Metazoa</taxon>
        <taxon>Ecdysozoa</taxon>
        <taxon>Arthropoda</taxon>
        <taxon>Crustacea</taxon>
        <taxon>Multicrustacea</taxon>
        <taxon>Malacostraca</taxon>
        <taxon>Eumalacostraca</taxon>
        <taxon>Eucarida</taxon>
        <taxon>Decapoda</taxon>
        <taxon>Pleocyemata</taxon>
        <taxon>Anomura</taxon>
        <taxon>Galatheoidea</taxon>
        <taxon>Porcellanidae</taxon>
        <taxon>Petrolisthes</taxon>
    </lineage>
</organism>
<evidence type="ECO:0000313" key="2">
    <source>
        <dbReference type="EMBL" id="KAK3889270.1"/>
    </source>
</evidence>
<proteinExistence type="predicted"/>
<feature type="compositionally biased region" description="Acidic residues" evidence="1">
    <location>
        <begin position="1"/>
        <end position="22"/>
    </location>
</feature>